<gene>
    <name evidence="3" type="ORF">TARUN_2605</name>
</gene>
<name>A0A395NU51_TRIAR</name>
<feature type="compositionally biased region" description="Polar residues" evidence="1">
    <location>
        <begin position="1194"/>
        <end position="1214"/>
    </location>
</feature>
<protein>
    <recommendedName>
        <fullName evidence="2">DUF6603 domain-containing protein</fullName>
    </recommendedName>
</protein>
<evidence type="ECO:0000256" key="1">
    <source>
        <dbReference type="SAM" id="MobiDB-lite"/>
    </source>
</evidence>
<keyword evidence="4" id="KW-1185">Reference proteome</keyword>
<comment type="caution">
    <text evidence="3">The sequence shown here is derived from an EMBL/GenBank/DDBJ whole genome shotgun (WGS) entry which is preliminary data.</text>
</comment>
<accession>A0A395NU51</accession>
<dbReference type="InterPro" id="IPR036866">
    <property type="entry name" value="RibonucZ/Hydroxyglut_hydro"/>
</dbReference>
<dbReference type="STRING" id="490622.A0A395NU51"/>
<feature type="region of interest" description="Disordered" evidence="1">
    <location>
        <begin position="1762"/>
        <end position="1787"/>
    </location>
</feature>
<dbReference type="EMBL" id="PXOA01000148">
    <property type="protein sequence ID" value="RFU79632.1"/>
    <property type="molecule type" value="Genomic_DNA"/>
</dbReference>
<feature type="region of interest" description="Disordered" evidence="1">
    <location>
        <begin position="1194"/>
        <end position="1217"/>
    </location>
</feature>
<dbReference type="Gene3D" id="3.60.15.10">
    <property type="entry name" value="Ribonuclease Z/Hydroxyacylglutathione hydrolase-like"/>
    <property type="match status" value="1"/>
</dbReference>
<evidence type="ECO:0000313" key="3">
    <source>
        <dbReference type="EMBL" id="RFU79632.1"/>
    </source>
</evidence>
<dbReference type="InterPro" id="IPR046538">
    <property type="entry name" value="DUF6603"/>
</dbReference>
<proteinExistence type="predicted"/>
<feature type="region of interest" description="Disordered" evidence="1">
    <location>
        <begin position="525"/>
        <end position="544"/>
    </location>
</feature>
<feature type="compositionally biased region" description="Low complexity" evidence="1">
    <location>
        <begin position="527"/>
        <end position="537"/>
    </location>
</feature>
<dbReference type="Proteomes" id="UP000266272">
    <property type="component" value="Unassembled WGS sequence"/>
</dbReference>
<sequence>MPVGDLVPDILSLYTAASGEPTFNKPDTQWTSVASLTEAYECHLLKDKVSPVFLIVGIDDCFIDDAAWTKPLLSWRIADKGKPHEINSASLMTTVIWPTISKNEVRVSLYTGGDAEEERERHLLSWMENGRDLQKKEVELDVVKMGHHGSHFALPENMVNFQNKAFVVSAGKRHGHPSYSVLIYLLGVADILKRNKIMPCFKILATRKPYWIDLPSDELSRKHFNMGTVMGYNGGTAVIFEALIEVLKFSKHSLKTPEKLQKELNRILKDSVGETMRHMKNVYWIQNNQDLSGLAKIGDGHTFLNQFKEWKPPTQHLIDPDGQYALAVKTARESIQIQWDEHKCETKSSHDDVQFVAVKAHSAGVVFQTIKNGANSIWEKTVQSKGGPRKKKDNKVELENWTIKLFIDDIKAAQCQTGSNFPKIGRFERHALSDDVSDIAFWLNQCFLNAATLQVSGTTDDAEKVVLDTIDIQLCPKLDGVEVASTKPTRLAFATNQIFAELIGFTIPPVVEDILAKVKLRPAPARSSSSADSSKGENSSDEGPDCRSGLWFIPCHNLRIIFWMVMELDLGDNPEKSTSALEEFLGDSGLASSVSEVFFTGTRVFETMLDTHMKTKSMLGIQAKMTINTSKKESGGQVGVASPSPFNGLSVTAGINFTNRGFEVTLQMHDRSGEESATSYPETSAQDTTTGIESALGTILKGFDIRNVIVGFESESDDGSPSKLLMPKPAYFTVNIEARLLGDEKVPILASLRWCKGVYSLSCELWHHSSSLEISSIPISLQPYSDLGNISAMNPRNLTSASPLSIKDLINRQDLVFPAGIPHIISDARFQISFTGDRKTVFLEGGLECPHPTINQPDSLPPVFRFNELHIALTMTFDGKPMTDFILEFDAVTEIGLPPGYKPDHSQGVVDDVISISSKVEYVSERQDSLWTISGKVSNVKLAHLYNLFAKDGSNDAIMDFMAGIHLEYICISYEYHKQLPGKLELDGTLLLGTTKDGVRLRLEYTHMGKAGKSEEKEDGGWFFKANAAAATDKEDPVGNEKTFKIATLLKDLVDDVNDLLEIVRSMEIPRSCLEVNLACSRVTSAETGENHAVFALTITVNTNTKISKFDVTLAQICSYGGSNNKPGPLGPGRLLRFSLSKMKNFDVPVVGNIGPPFDQVGIVWANRDIIPTEIEALNEHVFTHQHLLVQTRSGDTASQGSDSSNKGTISQDGGKSVAPMAKTFGPLSVRNIGLSVSGPNYSTISLSLDAIVQLGPLAFTLLGFTITINLSVINHPDKLASLIPGVIVDGMVVEFDKPPTRIGGMVTQFNNPGISKGFQGAIAVSLSTWSAMAGGRYEELYPDFTTKPFSLFGMIQGPIAEFGCAEINGLTGGFGYNSRLQLSVDASGVANFPFVALNRSSSQGNSAMDQMNLILAGGVKDVVSPAKEEMWFVAGLGIKAFQSLEGQAIFAMTLNDRPKFTVLATATPMFPKPPKGVGSSKKPFRNAFVVVDIALSCVIDPFHGTVIATGELTPVSFILDQECKLTGSFAMAYFLPNSPHDGDFVFSVGGYHPHFRRPSHYPVVRDRVGITWKYDNNLFVSGKAYFAITPHAVMGGGRLDMVFNKSLLGDALSIRAVLSATETKKSIVQNSKGESIMPLLFARPMMLMKPFEKSELMVTLRRNKGESDIALDSNPIMQSMPPALWGEYIENPDVASLQKFTIPHVVGYTLSLHPTSRSLENIPAVSVKEFNSVDVSEEKSHNIQPIKPAVEFADDERFQLASDVTTEAKNDRKENEKKGKKKKKKDAFAAWNQFKRVCSGGGLGKDAQLGKIFTATRRNATEYEV</sequence>
<organism evidence="3 4">
    <name type="scientific">Trichoderma arundinaceum</name>
    <dbReference type="NCBI Taxonomy" id="490622"/>
    <lineage>
        <taxon>Eukaryota</taxon>
        <taxon>Fungi</taxon>
        <taxon>Dikarya</taxon>
        <taxon>Ascomycota</taxon>
        <taxon>Pezizomycotina</taxon>
        <taxon>Sordariomycetes</taxon>
        <taxon>Hypocreomycetidae</taxon>
        <taxon>Hypocreales</taxon>
        <taxon>Hypocreaceae</taxon>
        <taxon>Trichoderma</taxon>
    </lineage>
</organism>
<dbReference type="OrthoDB" id="5352492at2759"/>
<evidence type="ECO:0000259" key="2">
    <source>
        <dbReference type="Pfam" id="PF20248"/>
    </source>
</evidence>
<feature type="compositionally biased region" description="Basic and acidic residues" evidence="1">
    <location>
        <begin position="1767"/>
        <end position="1778"/>
    </location>
</feature>
<dbReference type="Pfam" id="PF20248">
    <property type="entry name" value="DUF6603"/>
    <property type="match status" value="1"/>
</dbReference>
<reference evidence="3 4" key="1">
    <citation type="journal article" date="2018" name="PLoS Pathog.">
        <title>Evolution of structural diversity of trichothecenes, a family of toxins produced by plant pathogenic and entomopathogenic fungi.</title>
        <authorList>
            <person name="Proctor R.H."/>
            <person name="McCormick S.P."/>
            <person name="Kim H.S."/>
            <person name="Cardoza R.E."/>
            <person name="Stanley A.M."/>
            <person name="Lindo L."/>
            <person name="Kelly A."/>
            <person name="Brown D.W."/>
            <person name="Lee T."/>
            <person name="Vaughan M.M."/>
            <person name="Alexander N.J."/>
            <person name="Busman M."/>
            <person name="Gutierrez S."/>
        </authorList>
    </citation>
    <scope>NUCLEOTIDE SEQUENCE [LARGE SCALE GENOMIC DNA]</scope>
    <source>
        <strain evidence="3 4">IBT 40837</strain>
    </source>
</reference>
<evidence type="ECO:0000313" key="4">
    <source>
        <dbReference type="Proteomes" id="UP000266272"/>
    </source>
</evidence>
<feature type="domain" description="DUF6603" evidence="2">
    <location>
        <begin position="1222"/>
        <end position="1607"/>
    </location>
</feature>